<evidence type="ECO:0000256" key="1">
    <source>
        <dbReference type="SAM" id="MobiDB-lite"/>
    </source>
</evidence>
<comment type="caution">
    <text evidence="2">The sequence shown here is derived from an EMBL/GenBank/DDBJ whole genome shotgun (WGS) entry which is preliminary data.</text>
</comment>
<organism evidence="2 3">
    <name type="scientific">Portunus trituberculatus</name>
    <name type="common">Swimming crab</name>
    <name type="synonym">Neptunus trituberculatus</name>
    <dbReference type="NCBI Taxonomy" id="210409"/>
    <lineage>
        <taxon>Eukaryota</taxon>
        <taxon>Metazoa</taxon>
        <taxon>Ecdysozoa</taxon>
        <taxon>Arthropoda</taxon>
        <taxon>Crustacea</taxon>
        <taxon>Multicrustacea</taxon>
        <taxon>Malacostraca</taxon>
        <taxon>Eumalacostraca</taxon>
        <taxon>Eucarida</taxon>
        <taxon>Decapoda</taxon>
        <taxon>Pleocyemata</taxon>
        <taxon>Brachyura</taxon>
        <taxon>Eubrachyura</taxon>
        <taxon>Portunoidea</taxon>
        <taxon>Portunidae</taxon>
        <taxon>Portuninae</taxon>
        <taxon>Portunus</taxon>
    </lineage>
</organism>
<reference evidence="2 3" key="1">
    <citation type="submission" date="2019-05" db="EMBL/GenBank/DDBJ databases">
        <title>Another draft genome of Portunus trituberculatus and its Hox gene families provides insights of decapod evolution.</title>
        <authorList>
            <person name="Jeong J.-H."/>
            <person name="Song I."/>
            <person name="Kim S."/>
            <person name="Choi T."/>
            <person name="Kim D."/>
            <person name="Ryu S."/>
            <person name="Kim W."/>
        </authorList>
    </citation>
    <scope>NUCLEOTIDE SEQUENCE [LARGE SCALE GENOMIC DNA]</scope>
    <source>
        <tissue evidence="2">Muscle</tissue>
    </source>
</reference>
<keyword evidence="3" id="KW-1185">Reference proteome</keyword>
<feature type="region of interest" description="Disordered" evidence="1">
    <location>
        <begin position="67"/>
        <end position="124"/>
    </location>
</feature>
<name>A0A5B7H226_PORTR</name>
<sequence>MEFIEGRMEDHMEGHLTAESPPPKNKGKKKNCFRKFSSKKDTITKPIKAQKRQKIRVINLITISHSTASSHHKTITTKRNTNILISPPDHHHQKKNKYTRLTQLPNKQTTPSLHSSQVPLASHT</sequence>
<proteinExistence type="predicted"/>
<gene>
    <name evidence="2" type="ORF">E2C01_057787</name>
</gene>
<dbReference type="Proteomes" id="UP000324222">
    <property type="component" value="Unassembled WGS sequence"/>
</dbReference>
<evidence type="ECO:0000313" key="2">
    <source>
        <dbReference type="EMBL" id="MPC63685.1"/>
    </source>
</evidence>
<dbReference type="AlphaFoldDB" id="A0A5B7H226"/>
<dbReference type="EMBL" id="VSRR010021137">
    <property type="protein sequence ID" value="MPC63685.1"/>
    <property type="molecule type" value="Genomic_DNA"/>
</dbReference>
<protein>
    <submittedName>
        <fullName evidence="2">Uncharacterized protein</fullName>
    </submittedName>
</protein>
<feature type="compositionally biased region" description="Polar residues" evidence="1">
    <location>
        <begin position="99"/>
        <end position="124"/>
    </location>
</feature>
<feature type="compositionally biased region" description="Basic residues" evidence="1">
    <location>
        <begin position="25"/>
        <end position="37"/>
    </location>
</feature>
<accession>A0A5B7H226</accession>
<evidence type="ECO:0000313" key="3">
    <source>
        <dbReference type="Proteomes" id="UP000324222"/>
    </source>
</evidence>
<feature type="compositionally biased region" description="Basic and acidic residues" evidence="1">
    <location>
        <begin position="1"/>
        <end position="16"/>
    </location>
</feature>
<feature type="region of interest" description="Disordered" evidence="1">
    <location>
        <begin position="1"/>
        <end position="50"/>
    </location>
</feature>